<dbReference type="InterPro" id="IPR012000">
    <property type="entry name" value="Thiamin_PyroP_enz_cen_dom"/>
</dbReference>
<dbReference type="GO" id="GO:0000287">
    <property type="term" value="F:magnesium ion binding"/>
    <property type="evidence" value="ECO:0007669"/>
    <property type="project" value="InterPro"/>
</dbReference>
<evidence type="ECO:0000256" key="3">
    <source>
        <dbReference type="ARBA" id="ARBA00023052"/>
    </source>
</evidence>
<dbReference type="NCBIfam" id="NF004772">
    <property type="entry name" value="PRK06112.1"/>
    <property type="match status" value="1"/>
</dbReference>
<evidence type="ECO:0000313" key="9">
    <source>
        <dbReference type="Proteomes" id="UP000273811"/>
    </source>
</evidence>
<dbReference type="GO" id="GO:0003984">
    <property type="term" value="F:acetolactate synthase activity"/>
    <property type="evidence" value="ECO:0007669"/>
    <property type="project" value="TreeGrafter"/>
</dbReference>
<evidence type="ECO:0000256" key="4">
    <source>
        <dbReference type="RuleBase" id="RU362132"/>
    </source>
</evidence>
<dbReference type="GO" id="GO:0030976">
    <property type="term" value="F:thiamine pyrophosphate binding"/>
    <property type="evidence" value="ECO:0007669"/>
    <property type="project" value="InterPro"/>
</dbReference>
<dbReference type="InterPro" id="IPR045229">
    <property type="entry name" value="TPP_enz"/>
</dbReference>
<dbReference type="InterPro" id="IPR029035">
    <property type="entry name" value="DHS-like_NAD/FAD-binding_dom"/>
</dbReference>
<dbReference type="CDD" id="cd07035">
    <property type="entry name" value="TPP_PYR_POX_like"/>
    <property type="match status" value="1"/>
</dbReference>
<dbReference type="SUPFAM" id="SSF52467">
    <property type="entry name" value="DHS-like NAD/FAD-binding domain"/>
    <property type="match status" value="1"/>
</dbReference>
<dbReference type="InterPro" id="IPR029061">
    <property type="entry name" value="THDP-binding"/>
</dbReference>
<dbReference type="AlphaFoldDB" id="A0A443IWT8"/>
<feature type="domain" description="Thiamine pyrophosphate enzyme N-terminal TPP-binding" evidence="7">
    <location>
        <begin position="19"/>
        <end position="127"/>
    </location>
</feature>
<dbReference type="SUPFAM" id="SSF52518">
    <property type="entry name" value="Thiamin diphosphate-binding fold (THDP-binding)"/>
    <property type="match status" value="2"/>
</dbReference>
<comment type="caution">
    <text evidence="8">The sequence shown here is derived from an EMBL/GenBank/DDBJ whole genome shotgun (WGS) entry which is preliminary data.</text>
</comment>
<dbReference type="Pfam" id="PF02776">
    <property type="entry name" value="TPP_enzyme_N"/>
    <property type="match status" value="1"/>
</dbReference>
<proteinExistence type="inferred from homology"/>
<dbReference type="InterPro" id="IPR011766">
    <property type="entry name" value="TPP_enzyme_TPP-bd"/>
</dbReference>
<dbReference type="Gene3D" id="3.40.50.1220">
    <property type="entry name" value="TPP-binding domain"/>
    <property type="match status" value="1"/>
</dbReference>
<dbReference type="Gene3D" id="3.40.50.970">
    <property type="match status" value="2"/>
</dbReference>
<dbReference type="RefSeq" id="WP_120071558.1">
    <property type="nucleotide sequence ID" value="NZ_CP126113.1"/>
</dbReference>
<dbReference type="InterPro" id="IPR012001">
    <property type="entry name" value="Thiamin_PyroP_enz_TPP-bd_dom"/>
</dbReference>
<dbReference type="Pfam" id="PF02775">
    <property type="entry name" value="TPP_enzyme_C"/>
    <property type="match status" value="1"/>
</dbReference>
<dbReference type="Pfam" id="PF00205">
    <property type="entry name" value="TPP_enzyme_M"/>
    <property type="match status" value="1"/>
</dbReference>
<organism evidence="8 9">
    <name type="scientific">Siminovitchia fortis</name>
    <dbReference type="NCBI Taxonomy" id="254758"/>
    <lineage>
        <taxon>Bacteria</taxon>
        <taxon>Bacillati</taxon>
        <taxon>Bacillota</taxon>
        <taxon>Bacilli</taxon>
        <taxon>Bacillales</taxon>
        <taxon>Bacillaceae</taxon>
        <taxon>Siminovitchia</taxon>
    </lineage>
</organism>
<dbReference type="PANTHER" id="PTHR18968:SF13">
    <property type="entry name" value="ACETOLACTATE SYNTHASE CATALYTIC SUBUNIT, MITOCHONDRIAL"/>
    <property type="match status" value="1"/>
</dbReference>
<dbReference type="GO" id="GO:0009099">
    <property type="term" value="P:L-valine biosynthetic process"/>
    <property type="evidence" value="ECO:0007669"/>
    <property type="project" value="TreeGrafter"/>
</dbReference>
<evidence type="ECO:0000259" key="6">
    <source>
        <dbReference type="Pfam" id="PF02775"/>
    </source>
</evidence>
<evidence type="ECO:0000313" key="8">
    <source>
        <dbReference type="EMBL" id="RWR12626.1"/>
    </source>
</evidence>
<dbReference type="GO" id="GO:0009097">
    <property type="term" value="P:isoleucine biosynthetic process"/>
    <property type="evidence" value="ECO:0007669"/>
    <property type="project" value="TreeGrafter"/>
</dbReference>
<dbReference type="Proteomes" id="UP000273811">
    <property type="component" value="Unassembled WGS sequence"/>
</dbReference>
<evidence type="ECO:0000256" key="1">
    <source>
        <dbReference type="ARBA" id="ARBA00001964"/>
    </source>
</evidence>
<dbReference type="GO" id="GO:0050660">
    <property type="term" value="F:flavin adenine dinucleotide binding"/>
    <property type="evidence" value="ECO:0007669"/>
    <property type="project" value="TreeGrafter"/>
</dbReference>
<dbReference type="CDD" id="cd00568">
    <property type="entry name" value="TPP_enzymes"/>
    <property type="match status" value="1"/>
</dbReference>
<sequence length="574" mass="63077">MTDSAETTDVKQATNAMRIALSLKRNGVRYIFGQSNPPTVTLACSDIGIEQIGYRQENSGTYMAQAYAMCTNTIPVVTAQHGPAATLLVAGLAESLKASYPVVALVEEVSREEEEKNAFQEIDHLELFKGVAKWIKKIPIQERIEDYVDMAFKIAASGRPGPTVLLLPKDIITDTKEYPINETRSQNSGVFPLDRTTADSAKIDEAADLLREAKQPFIYAGGGVVSSGALNEIRELQEECSIPVATTTMGKGSVDEEHPLTMGPIGYYMGKRGVSKHLKPMVQEADVILLVGNRTNQNGTDSWTLLPKEAKYIHIDIDPVEIGRNYESLRLVGDAKLTLAALKESLLKKGVQKRTETRESVEKRIQLSREMHKEDMKEIYSAESGKIKVERFLYEVEKRLDDDHIVVADASISSVWNANYLKAIKDRKFIFPRGLAGLGWGLPMGMGAKIANPDKKVFCLVGDGGFGHVWSELETCKRLGIQVVVAVINNGILGYQKYAETAMFGRYTNICDFSFVDHTQIAAGCGIKGIKVDTIEDIPAALDEAFQSNETVVIDLLSDPNNIPPVGVMDAINN</sequence>
<evidence type="ECO:0000256" key="2">
    <source>
        <dbReference type="ARBA" id="ARBA00007812"/>
    </source>
</evidence>
<evidence type="ECO:0000259" key="7">
    <source>
        <dbReference type="Pfam" id="PF02776"/>
    </source>
</evidence>
<keyword evidence="3 4" id="KW-0786">Thiamine pyrophosphate</keyword>
<dbReference type="PROSITE" id="PS00187">
    <property type="entry name" value="TPP_ENZYMES"/>
    <property type="match status" value="1"/>
</dbReference>
<comment type="similarity">
    <text evidence="2 4">Belongs to the TPP enzyme family.</text>
</comment>
<accession>A0A443IWT8</accession>
<feature type="domain" description="Thiamine pyrophosphate enzyme central" evidence="5">
    <location>
        <begin position="203"/>
        <end position="342"/>
    </location>
</feature>
<name>A0A443IWT8_9BACI</name>
<dbReference type="GO" id="GO:0005948">
    <property type="term" value="C:acetolactate synthase complex"/>
    <property type="evidence" value="ECO:0007669"/>
    <property type="project" value="TreeGrafter"/>
</dbReference>
<keyword evidence="9" id="KW-1185">Reference proteome</keyword>
<gene>
    <name evidence="8" type="ORF">D4N35_006295</name>
</gene>
<dbReference type="EMBL" id="QYTU02000009">
    <property type="protein sequence ID" value="RWR12626.1"/>
    <property type="molecule type" value="Genomic_DNA"/>
</dbReference>
<dbReference type="OrthoDB" id="4494979at2"/>
<evidence type="ECO:0000259" key="5">
    <source>
        <dbReference type="Pfam" id="PF00205"/>
    </source>
</evidence>
<dbReference type="InterPro" id="IPR000399">
    <property type="entry name" value="TPP-bd_CS"/>
</dbReference>
<feature type="domain" description="Thiamine pyrophosphate enzyme TPP-binding" evidence="6">
    <location>
        <begin position="412"/>
        <end position="555"/>
    </location>
</feature>
<reference evidence="8" key="1">
    <citation type="submission" date="2018-12" db="EMBL/GenBank/DDBJ databases">
        <authorList>
            <person name="Sun L."/>
            <person name="Chen Z."/>
        </authorList>
    </citation>
    <scope>NUCLEOTIDE SEQUENCE [LARGE SCALE GENOMIC DNA]</scope>
    <source>
        <strain evidence="8">DSM 16012</strain>
    </source>
</reference>
<dbReference type="PANTHER" id="PTHR18968">
    <property type="entry name" value="THIAMINE PYROPHOSPHATE ENZYMES"/>
    <property type="match status" value="1"/>
</dbReference>
<protein>
    <submittedName>
        <fullName evidence="8">Acetolactate synthase catalytic subunit</fullName>
    </submittedName>
</protein>
<comment type="cofactor">
    <cofactor evidence="1">
        <name>thiamine diphosphate</name>
        <dbReference type="ChEBI" id="CHEBI:58937"/>
    </cofactor>
</comment>